<name>A0ABD3PAB4_9STRA</name>
<evidence type="ECO:0000313" key="2">
    <source>
        <dbReference type="EMBL" id="KAL3785008.1"/>
    </source>
</evidence>
<organism evidence="2 3">
    <name type="scientific">Stephanodiscus triporus</name>
    <dbReference type="NCBI Taxonomy" id="2934178"/>
    <lineage>
        <taxon>Eukaryota</taxon>
        <taxon>Sar</taxon>
        <taxon>Stramenopiles</taxon>
        <taxon>Ochrophyta</taxon>
        <taxon>Bacillariophyta</taxon>
        <taxon>Coscinodiscophyceae</taxon>
        <taxon>Thalassiosirophycidae</taxon>
        <taxon>Stephanodiscales</taxon>
        <taxon>Stephanodiscaceae</taxon>
        <taxon>Stephanodiscus</taxon>
    </lineage>
</organism>
<evidence type="ECO:0008006" key="4">
    <source>
        <dbReference type="Google" id="ProtNLM"/>
    </source>
</evidence>
<feature type="region of interest" description="Disordered" evidence="1">
    <location>
        <begin position="1"/>
        <end position="125"/>
    </location>
</feature>
<gene>
    <name evidence="2" type="ORF">ACHAW5_000330</name>
</gene>
<comment type="caution">
    <text evidence="2">The sequence shown here is derived from an EMBL/GenBank/DDBJ whole genome shotgun (WGS) entry which is preliminary data.</text>
</comment>
<proteinExistence type="predicted"/>
<feature type="compositionally biased region" description="Basic and acidic residues" evidence="1">
    <location>
        <begin position="20"/>
        <end position="29"/>
    </location>
</feature>
<evidence type="ECO:0000313" key="3">
    <source>
        <dbReference type="Proteomes" id="UP001530315"/>
    </source>
</evidence>
<feature type="compositionally biased region" description="Basic and acidic residues" evidence="1">
    <location>
        <begin position="112"/>
        <end position="125"/>
    </location>
</feature>
<dbReference type="EMBL" id="JALLAZ020000909">
    <property type="protein sequence ID" value="KAL3785008.1"/>
    <property type="molecule type" value="Genomic_DNA"/>
</dbReference>
<feature type="compositionally biased region" description="Basic and acidic residues" evidence="1">
    <location>
        <begin position="87"/>
        <end position="104"/>
    </location>
</feature>
<evidence type="ECO:0000256" key="1">
    <source>
        <dbReference type="SAM" id="MobiDB-lite"/>
    </source>
</evidence>
<keyword evidence="3" id="KW-1185">Reference proteome</keyword>
<dbReference type="AlphaFoldDB" id="A0ABD3PAB4"/>
<protein>
    <recommendedName>
        <fullName evidence="4">PDZ domain-containing protein</fullName>
    </recommendedName>
</protein>
<dbReference type="SUPFAM" id="SSF50156">
    <property type="entry name" value="PDZ domain-like"/>
    <property type="match status" value="1"/>
</dbReference>
<feature type="compositionally biased region" description="Basic and acidic residues" evidence="1">
    <location>
        <begin position="37"/>
        <end position="49"/>
    </location>
</feature>
<reference evidence="2 3" key="1">
    <citation type="submission" date="2024-10" db="EMBL/GenBank/DDBJ databases">
        <title>Updated reference genomes for cyclostephanoid diatoms.</title>
        <authorList>
            <person name="Roberts W.R."/>
            <person name="Alverson A.J."/>
        </authorList>
    </citation>
    <scope>NUCLEOTIDE SEQUENCE [LARGE SCALE GENOMIC DNA]</scope>
    <source>
        <strain evidence="2 3">AJA276-08</strain>
    </source>
</reference>
<dbReference type="InterPro" id="IPR036034">
    <property type="entry name" value="PDZ_sf"/>
</dbReference>
<feature type="compositionally biased region" description="Basic and acidic residues" evidence="1">
    <location>
        <begin position="62"/>
        <end position="80"/>
    </location>
</feature>
<sequence>MLVVKKIPGTCTRESRKRARIETPEETAEKLAAAKKKREEETAAKKKRDEEEEAAKLAAKKKREEETAAKKKRDEEKEAAKLAAKKKREEETASKKKREEKEAAKLAAAKKKREEETAAKKKRDEETAAKLVAAKKRDEEIAEKLACRRSSRLLSTSSAGRQLLLLVVELIAVRPFSGEDGGDEEGAVVVVVVVLTTSPSITMRRFCRRPRRLPLLKTNDHDYRVRERQRHAARALPLLLRFYKSGHVYSALLLSGWPLSGIRWGLCGNFALVHGIRPGEVADVSGVRRGAMIVGVDGAGLQMLDHSGVARAVRDKFGRGIDHVDNGIHPRRISFGRN</sequence>
<accession>A0ABD3PAB4</accession>
<dbReference type="Proteomes" id="UP001530315">
    <property type="component" value="Unassembled WGS sequence"/>
</dbReference>